<keyword evidence="1" id="KW-0378">Hydrolase</keyword>
<dbReference type="InterPro" id="IPR007325">
    <property type="entry name" value="KFase/CYL"/>
</dbReference>
<dbReference type="InterPro" id="IPR037175">
    <property type="entry name" value="KFase_sf"/>
</dbReference>
<dbReference type="Pfam" id="PF04199">
    <property type="entry name" value="Cyclase"/>
    <property type="match status" value="1"/>
</dbReference>
<dbReference type="EC" id="3.5.1.9" evidence="1"/>
<accession>A1BCP6</accession>
<dbReference type="PANTHER" id="PTHR31118">
    <property type="entry name" value="CYCLASE-LIKE PROTEIN 2"/>
    <property type="match status" value="1"/>
</dbReference>
<dbReference type="HOGENOM" id="CLU_030671_3_0_10"/>
<organism evidence="1 2">
    <name type="scientific">Chlorobium phaeobacteroides (strain DSM 266 / SMG 266 / 2430)</name>
    <dbReference type="NCBI Taxonomy" id="290317"/>
    <lineage>
        <taxon>Bacteria</taxon>
        <taxon>Pseudomonadati</taxon>
        <taxon>Chlorobiota</taxon>
        <taxon>Chlorobiia</taxon>
        <taxon>Chlorobiales</taxon>
        <taxon>Chlorobiaceae</taxon>
        <taxon>Chlorobium/Pelodictyon group</taxon>
        <taxon>Chlorobium</taxon>
    </lineage>
</organism>
<evidence type="ECO:0000313" key="1">
    <source>
        <dbReference type="EMBL" id="ABL64173.1"/>
    </source>
</evidence>
<dbReference type="eggNOG" id="COG1878">
    <property type="taxonomic scope" value="Bacteria"/>
</dbReference>
<dbReference type="KEGG" id="cph:Cpha266_0103"/>
<sequence length="211" mass="23107">MNIIDLTHSLEPGMPVYPGTPPPLFQELFSFADQGFRERQITLTTHTGTHLDVPSHILERGDDLDSFSVQHFAGPAAVISLNCSPTTRLAIGDLEAHLPSLRGCDFLLLSSGWSRYWGSEKYFTGYPVLSMEAASALAGLGLKGIGVDMISVDDPDAHDLPVHRIFLEKRIILVENLANLEQLPPVGFDFFCMPLKLSHSEASPVRAIAII</sequence>
<dbReference type="STRING" id="290317.Cpha266_0103"/>
<dbReference type="Gene3D" id="3.50.30.50">
    <property type="entry name" value="Putative cyclase"/>
    <property type="match status" value="1"/>
</dbReference>
<dbReference type="GO" id="GO:0019441">
    <property type="term" value="P:L-tryptophan catabolic process to kynurenine"/>
    <property type="evidence" value="ECO:0007669"/>
    <property type="project" value="InterPro"/>
</dbReference>
<evidence type="ECO:0000313" key="2">
    <source>
        <dbReference type="Proteomes" id="UP000008701"/>
    </source>
</evidence>
<proteinExistence type="predicted"/>
<protein>
    <submittedName>
        <fullName evidence="1">Kynurenine formamidase</fullName>
        <ecNumber evidence="1">3.5.1.9</ecNumber>
    </submittedName>
</protein>
<dbReference type="AlphaFoldDB" id="A1BCP6"/>
<dbReference type="PANTHER" id="PTHR31118:SF12">
    <property type="entry name" value="CYCLASE-LIKE PROTEIN 2"/>
    <property type="match status" value="1"/>
</dbReference>
<dbReference type="RefSeq" id="WP_011744013.1">
    <property type="nucleotide sequence ID" value="NC_008639.1"/>
</dbReference>
<gene>
    <name evidence="1" type="ordered locus">Cpha266_0103</name>
</gene>
<dbReference type="EMBL" id="CP000492">
    <property type="protein sequence ID" value="ABL64173.1"/>
    <property type="molecule type" value="Genomic_DNA"/>
</dbReference>
<dbReference type="GO" id="GO:0004061">
    <property type="term" value="F:arylformamidase activity"/>
    <property type="evidence" value="ECO:0007669"/>
    <property type="project" value="UniProtKB-EC"/>
</dbReference>
<reference evidence="1 2" key="1">
    <citation type="submission" date="2006-12" db="EMBL/GenBank/DDBJ databases">
        <title>Complete sequence of Chlorobium phaeobacteroides DSM 266.</title>
        <authorList>
            <consortium name="US DOE Joint Genome Institute"/>
            <person name="Copeland A."/>
            <person name="Lucas S."/>
            <person name="Lapidus A."/>
            <person name="Barry K."/>
            <person name="Detter J.C."/>
            <person name="Glavina del Rio T."/>
            <person name="Hammon N."/>
            <person name="Israni S."/>
            <person name="Pitluck S."/>
            <person name="Goltsman E."/>
            <person name="Schmutz J."/>
            <person name="Larimer F."/>
            <person name="Land M."/>
            <person name="Hauser L."/>
            <person name="Mikhailova N."/>
            <person name="Li T."/>
            <person name="Overmann J."/>
            <person name="Bryant D.A."/>
            <person name="Richardson P."/>
        </authorList>
    </citation>
    <scope>NUCLEOTIDE SEQUENCE [LARGE SCALE GENOMIC DNA]</scope>
    <source>
        <strain evidence="1 2">DSM 266</strain>
    </source>
</reference>
<dbReference type="OrthoDB" id="9796085at2"/>
<dbReference type="Proteomes" id="UP000008701">
    <property type="component" value="Chromosome"/>
</dbReference>
<dbReference type="SUPFAM" id="SSF102198">
    <property type="entry name" value="Putative cyclase"/>
    <property type="match status" value="1"/>
</dbReference>
<keyword evidence="2" id="KW-1185">Reference proteome</keyword>
<name>A1BCP6_CHLPD</name>